<comment type="caution">
    <text evidence="2">The sequence shown here is derived from an EMBL/GenBank/DDBJ whole genome shotgun (WGS) entry which is preliminary data.</text>
</comment>
<name>A0ABV2K4K7_SPOPS</name>
<feature type="domain" description="Methyltransferase" evidence="1">
    <location>
        <begin position="1"/>
        <end position="76"/>
    </location>
</feature>
<dbReference type="Proteomes" id="UP001549104">
    <property type="component" value="Unassembled WGS sequence"/>
</dbReference>
<dbReference type="Gene3D" id="3.40.50.150">
    <property type="entry name" value="Vaccinia Virus protein VP39"/>
    <property type="match status" value="1"/>
</dbReference>
<dbReference type="GO" id="GO:0008168">
    <property type="term" value="F:methyltransferase activity"/>
    <property type="evidence" value="ECO:0007669"/>
    <property type="project" value="UniProtKB-KW"/>
</dbReference>
<evidence type="ECO:0000313" key="2">
    <source>
        <dbReference type="EMBL" id="MET3654978.1"/>
    </source>
</evidence>
<proteinExistence type="predicted"/>
<dbReference type="GO" id="GO:0032259">
    <property type="term" value="P:methylation"/>
    <property type="evidence" value="ECO:0007669"/>
    <property type="project" value="UniProtKB-KW"/>
</dbReference>
<dbReference type="InterPro" id="IPR041698">
    <property type="entry name" value="Methyltransf_25"/>
</dbReference>
<reference evidence="2 3" key="1">
    <citation type="submission" date="2024-06" db="EMBL/GenBank/DDBJ databases">
        <title>Sorghum-associated microbial communities from plants grown in Nebraska, USA.</title>
        <authorList>
            <person name="Schachtman D."/>
        </authorList>
    </citation>
    <scope>NUCLEOTIDE SEQUENCE [LARGE SCALE GENOMIC DNA]</scope>
    <source>
        <strain evidence="2 3">1288</strain>
    </source>
</reference>
<organism evidence="2 3">
    <name type="scientific">Sporosarcina psychrophila</name>
    <name type="common">Bacillus psychrophilus</name>
    <dbReference type="NCBI Taxonomy" id="1476"/>
    <lineage>
        <taxon>Bacteria</taxon>
        <taxon>Bacillati</taxon>
        <taxon>Bacillota</taxon>
        <taxon>Bacilli</taxon>
        <taxon>Bacillales</taxon>
        <taxon>Caryophanaceae</taxon>
        <taxon>Sporosarcina</taxon>
    </lineage>
</organism>
<dbReference type="SUPFAM" id="SSF53335">
    <property type="entry name" value="S-adenosyl-L-methionine-dependent methyltransferases"/>
    <property type="match status" value="1"/>
</dbReference>
<keyword evidence="2" id="KW-0489">Methyltransferase</keyword>
<evidence type="ECO:0000259" key="1">
    <source>
        <dbReference type="Pfam" id="PF13649"/>
    </source>
</evidence>
<dbReference type="EMBL" id="JBEPME010000001">
    <property type="protein sequence ID" value="MET3654978.1"/>
    <property type="molecule type" value="Genomic_DNA"/>
</dbReference>
<gene>
    <name evidence="2" type="ORF">ABIC55_000062</name>
</gene>
<accession>A0ABV2K4K7</accession>
<sequence length="88" mass="9976">MDLGCGDAEFGLELMKQGCSFYEGVEGSLNMVQKAVSVLDYTASKIQHSSMETWDFPQEQYDLVVSRLALHYLEKVDGNLFLVFNIQF</sequence>
<protein>
    <submittedName>
        <fullName evidence="2">TPR repeat methyltransferase</fullName>
    </submittedName>
</protein>
<dbReference type="Pfam" id="PF13649">
    <property type="entry name" value="Methyltransf_25"/>
    <property type="match status" value="1"/>
</dbReference>
<evidence type="ECO:0000313" key="3">
    <source>
        <dbReference type="Proteomes" id="UP001549104"/>
    </source>
</evidence>
<dbReference type="InterPro" id="IPR029063">
    <property type="entry name" value="SAM-dependent_MTases_sf"/>
</dbReference>
<dbReference type="CDD" id="cd02440">
    <property type="entry name" value="AdoMet_MTases"/>
    <property type="match status" value="1"/>
</dbReference>
<keyword evidence="2" id="KW-0808">Transferase</keyword>
<keyword evidence="3" id="KW-1185">Reference proteome</keyword>